<dbReference type="RefSeq" id="WP_113969474.1">
    <property type="nucleotide sequence ID" value="NZ_QNRJ01000006.1"/>
</dbReference>
<dbReference type="GO" id="GO:0016887">
    <property type="term" value="F:ATP hydrolysis activity"/>
    <property type="evidence" value="ECO:0007669"/>
    <property type="project" value="InterPro"/>
</dbReference>
<dbReference type="AlphaFoldDB" id="A0A366EQP1"/>
<evidence type="ECO:0000256" key="2">
    <source>
        <dbReference type="ARBA" id="ARBA00022448"/>
    </source>
</evidence>
<keyword evidence="7 9" id="KW-1133">Transmembrane helix</keyword>
<name>A0A366EQP1_9BACI</name>
<evidence type="ECO:0000256" key="6">
    <source>
        <dbReference type="ARBA" id="ARBA00022840"/>
    </source>
</evidence>
<reference evidence="12 13" key="1">
    <citation type="submission" date="2018-06" db="EMBL/GenBank/DDBJ databases">
        <title>Freshwater and sediment microbial communities from various areas in North America, analyzing microbe dynamics in response to fracking.</title>
        <authorList>
            <person name="Lamendella R."/>
        </authorList>
    </citation>
    <scope>NUCLEOTIDE SEQUENCE [LARGE SCALE GENOMIC DNA]</scope>
    <source>
        <strain evidence="12 13">97B</strain>
    </source>
</reference>
<dbReference type="PANTHER" id="PTHR24221:SF590">
    <property type="entry name" value="COMPONENT LINKED WITH THE ASSEMBLY OF CYTOCHROME' TRANSPORT TRANSMEMBRANE ATP-BINDING PROTEIN ABC TRANSPORTER CYDD-RELATED"/>
    <property type="match status" value="1"/>
</dbReference>
<evidence type="ECO:0000256" key="7">
    <source>
        <dbReference type="ARBA" id="ARBA00022989"/>
    </source>
</evidence>
<dbReference type="CDD" id="cd18584">
    <property type="entry name" value="ABC_6TM_AarD_CydD"/>
    <property type="match status" value="1"/>
</dbReference>
<dbReference type="GO" id="GO:0140359">
    <property type="term" value="F:ABC-type transporter activity"/>
    <property type="evidence" value="ECO:0007669"/>
    <property type="project" value="InterPro"/>
</dbReference>
<protein>
    <submittedName>
        <fullName evidence="12">ATP-binding cassette subfamily C protein CydD</fullName>
    </submittedName>
</protein>
<dbReference type="NCBIfam" id="TIGR02857">
    <property type="entry name" value="CydD"/>
    <property type="match status" value="1"/>
</dbReference>
<evidence type="ECO:0000256" key="4">
    <source>
        <dbReference type="ARBA" id="ARBA00022692"/>
    </source>
</evidence>
<evidence type="ECO:0000313" key="13">
    <source>
        <dbReference type="Proteomes" id="UP000252118"/>
    </source>
</evidence>
<comment type="caution">
    <text evidence="12">The sequence shown here is derived from an EMBL/GenBank/DDBJ whole genome shotgun (WGS) entry which is preliminary data.</text>
</comment>
<dbReference type="PROSITE" id="PS00211">
    <property type="entry name" value="ABC_TRANSPORTER_1"/>
    <property type="match status" value="1"/>
</dbReference>
<evidence type="ECO:0000256" key="8">
    <source>
        <dbReference type="ARBA" id="ARBA00023136"/>
    </source>
</evidence>
<accession>A0A366EQP1</accession>
<feature type="transmembrane region" description="Helical" evidence="9">
    <location>
        <begin position="20"/>
        <end position="41"/>
    </location>
</feature>
<evidence type="ECO:0000313" key="12">
    <source>
        <dbReference type="EMBL" id="RBP04256.1"/>
    </source>
</evidence>
<dbReference type="InterPro" id="IPR003439">
    <property type="entry name" value="ABC_transporter-like_ATP-bd"/>
</dbReference>
<dbReference type="InterPro" id="IPR017871">
    <property type="entry name" value="ABC_transporter-like_CS"/>
</dbReference>
<keyword evidence="2" id="KW-0813">Transport</keyword>
<dbReference type="InterPro" id="IPR014216">
    <property type="entry name" value="ABC_transptr_CydD"/>
</dbReference>
<dbReference type="FunFam" id="3.40.50.300:FF:000221">
    <property type="entry name" value="Multidrug ABC transporter ATP-binding protein"/>
    <property type="match status" value="1"/>
</dbReference>
<dbReference type="InterPro" id="IPR036640">
    <property type="entry name" value="ABC1_TM_sf"/>
</dbReference>
<feature type="domain" description="ABC transporter" evidence="10">
    <location>
        <begin position="335"/>
        <end position="570"/>
    </location>
</feature>
<dbReference type="InterPro" id="IPR011527">
    <property type="entry name" value="ABC1_TM_dom"/>
</dbReference>
<evidence type="ECO:0000256" key="9">
    <source>
        <dbReference type="SAM" id="Phobius"/>
    </source>
</evidence>
<evidence type="ECO:0000256" key="5">
    <source>
        <dbReference type="ARBA" id="ARBA00022741"/>
    </source>
</evidence>
<dbReference type="SUPFAM" id="SSF90123">
    <property type="entry name" value="ABC transporter transmembrane region"/>
    <property type="match status" value="1"/>
</dbReference>
<dbReference type="GO" id="GO:0042883">
    <property type="term" value="P:cysteine transport"/>
    <property type="evidence" value="ECO:0007669"/>
    <property type="project" value="InterPro"/>
</dbReference>
<keyword evidence="8 9" id="KW-0472">Membrane</keyword>
<dbReference type="Proteomes" id="UP000252118">
    <property type="component" value="Unassembled WGS sequence"/>
</dbReference>
<dbReference type="Pfam" id="PF00005">
    <property type="entry name" value="ABC_tran"/>
    <property type="match status" value="1"/>
</dbReference>
<dbReference type="GO" id="GO:0005886">
    <property type="term" value="C:plasma membrane"/>
    <property type="evidence" value="ECO:0007669"/>
    <property type="project" value="UniProtKB-SubCell"/>
</dbReference>
<dbReference type="SMART" id="SM00382">
    <property type="entry name" value="AAA"/>
    <property type="match status" value="1"/>
</dbReference>
<feature type="domain" description="ABC transmembrane type-1" evidence="11">
    <location>
        <begin position="22"/>
        <end position="300"/>
    </location>
</feature>
<evidence type="ECO:0000259" key="11">
    <source>
        <dbReference type="PROSITE" id="PS50929"/>
    </source>
</evidence>
<evidence type="ECO:0000256" key="1">
    <source>
        <dbReference type="ARBA" id="ARBA00004651"/>
    </source>
</evidence>
<feature type="transmembrane region" description="Helical" evidence="9">
    <location>
        <begin position="53"/>
        <end position="73"/>
    </location>
</feature>
<proteinExistence type="predicted"/>
<organism evidence="12 13">
    <name type="scientific">Rossellomorea aquimaris</name>
    <dbReference type="NCBI Taxonomy" id="189382"/>
    <lineage>
        <taxon>Bacteria</taxon>
        <taxon>Bacillati</taxon>
        <taxon>Bacillota</taxon>
        <taxon>Bacilli</taxon>
        <taxon>Bacillales</taxon>
        <taxon>Bacillaceae</taxon>
        <taxon>Rossellomorea</taxon>
    </lineage>
</organism>
<dbReference type="Pfam" id="PF00664">
    <property type="entry name" value="ABC_membrane"/>
    <property type="match status" value="1"/>
</dbReference>
<dbReference type="InterPro" id="IPR003593">
    <property type="entry name" value="AAA+_ATPase"/>
</dbReference>
<feature type="transmembrane region" description="Helical" evidence="9">
    <location>
        <begin position="154"/>
        <end position="178"/>
    </location>
</feature>
<evidence type="ECO:0000259" key="10">
    <source>
        <dbReference type="PROSITE" id="PS50893"/>
    </source>
</evidence>
<dbReference type="PANTHER" id="PTHR24221">
    <property type="entry name" value="ATP-BINDING CASSETTE SUB-FAMILY B"/>
    <property type="match status" value="1"/>
</dbReference>
<gene>
    <name evidence="12" type="ORF">DET59_10642</name>
</gene>
<comment type="subcellular location">
    <subcellularLocation>
        <location evidence="1">Cell membrane</location>
        <topology evidence="1">Multi-pass membrane protein</topology>
    </subcellularLocation>
</comment>
<dbReference type="EMBL" id="QNRJ01000006">
    <property type="protein sequence ID" value="RBP04256.1"/>
    <property type="molecule type" value="Genomic_DNA"/>
</dbReference>
<feature type="transmembrane region" description="Helical" evidence="9">
    <location>
        <begin position="237"/>
        <end position="257"/>
    </location>
</feature>
<keyword evidence="3" id="KW-1003">Cell membrane</keyword>
<keyword evidence="4 9" id="KW-0812">Transmembrane</keyword>
<dbReference type="GO" id="GO:0005524">
    <property type="term" value="F:ATP binding"/>
    <property type="evidence" value="ECO:0007669"/>
    <property type="project" value="UniProtKB-KW"/>
</dbReference>
<keyword evidence="5" id="KW-0547">Nucleotide-binding</keyword>
<dbReference type="SUPFAM" id="SSF52540">
    <property type="entry name" value="P-loop containing nucleoside triphosphate hydrolases"/>
    <property type="match status" value="1"/>
</dbReference>
<dbReference type="InterPro" id="IPR027417">
    <property type="entry name" value="P-loop_NTPase"/>
</dbReference>
<dbReference type="OrthoDB" id="9806127at2"/>
<dbReference type="Gene3D" id="1.20.1560.10">
    <property type="entry name" value="ABC transporter type 1, transmembrane domain"/>
    <property type="match status" value="1"/>
</dbReference>
<keyword evidence="6 12" id="KW-0067">ATP-binding</keyword>
<feature type="transmembrane region" description="Helical" evidence="9">
    <location>
        <begin position="263"/>
        <end position="281"/>
    </location>
</feature>
<dbReference type="InterPro" id="IPR039421">
    <property type="entry name" value="Type_1_exporter"/>
</dbReference>
<dbReference type="Gene3D" id="3.40.50.300">
    <property type="entry name" value="P-loop containing nucleotide triphosphate hydrolases"/>
    <property type="match status" value="1"/>
</dbReference>
<dbReference type="PROSITE" id="PS50929">
    <property type="entry name" value="ABC_TM1F"/>
    <property type="match status" value="1"/>
</dbReference>
<evidence type="ECO:0000256" key="3">
    <source>
        <dbReference type="ARBA" id="ARBA00022475"/>
    </source>
</evidence>
<dbReference type="PROSITE" id="PS50893">
    <property type="entry name" value="ABC_TRANSPORTER_2"/>
    <property type="match status" value="1"/>
</dbReference>
<sequence length="577" mass="63178">MIELNRLAKQQKSSMMTLYGTSLLIGGVVIGQAYLLVSIVDKMFIKGAEFQDVLPMLGALLILLVGRAVLSYVNGRTGIRMAAKVKSDLRKRLLNKWAKNPLQASLQGQSGQKVSTMMDAVDGLDGYYSQYVPQRIQTTVVPLILLITIFTEHIYTGLIMVITAPFIPLFMAIIGVMTKNKSEKQMDKLTAFSGRFLDTLQGLTTLKLLGRGEEQKDGIRASSLDFREATMEVLKTAFLSSLMLEFISMLSIGLIALEAGLRLVVFESISFFTAFFVLVLAPEFYLSLKELGQAFHTGRGSMGAAKKIMEELEEKDRPVQWGEKKLETNGTPATMELRNVGFSYGDKGFDLRGMTAAFPPCSQVAIVGQSGAGKTTLLHLLAGLLDPSEGEIVINGHSRSEYRESDWFDHLSYISQNPYLISGTISENIAVGGKEGVTREEIEYAAEKAGISQMIAGLDKGYDTPIGEAGRGLSGGEKQRIALARAFLKNPSLILFDEPTTGLDLKTEGILQASIQELSKNSTVITVAHRLHTIRQADQILFLENGKLAGIGNHEELMRSSLRYHEMVTAQQGVNTG</sequence>